<evidence type="ECO:0000256" key="1">
    <source>
        <dbReference type="SAM" id="SignalP"/>
    </source>
</evidence>
<dbReference type="EMBL" id="CP041345">
    <property type="protein sequence ID" value="QKG79256.1"/>
    <property type="molecule type" value="Genomic_DNA"/>
</dbReference>
<feature type="chain" id="PRO_5029640849" evidence="1">
    <location>
        <begin position="20"/>
        <end position="182"/>
    </location>
</feature>
<accession>A0A7D3XLA3</accession>
<dbReference type="AlphaFoldDB" id="A0A7D3XLA3"/>
<evidence type="ECO:0000313" key="2">
    <source>
        <dbReference type="EMBL" id="QKG79256.1"/>
    </source>
</evidence>
<dbReference type="Pfam" id="PF12099">
    <property type="entry name" value="DUF3575"/>
    <property type="match status" value="1"/>
</dbReference>
<feature type="signal peptide" evidence="1">
    <location>
        <begin position="1"/>
        <end position="19"/>
    </location>
</feature>
<dbReference type="InterPro" id="IPR021958">
    <property type="entry name" value="DUF3575"/>
</dbReference>
<keyword evidence="1" id="KW-0732">Signal</keyword>
<sequence>MKKFLSVLLVALFAVPAIAQDKPAVSEEPNVIKVNTLSLLVGTGSVFYERKLSDNMSGQLGVAYLSYKIGDSKFSGLILTPEARFYPKQNAIDGFYLAPYVRYQNFSLENTESNDKGTYTNFGGGLLFGRQWITNSGFTMDLFFGGHYSKGSVDVESGTDSFDVGKFEGFGLRVGFAIGFAF</sequence>
<name>A0A7D3XLA3_9BACT</name>
<evidence type="ECO:0000313" key="3">
    <source>
        <dbReference type="Proteomes" id="UP000500961"/>
    </source>
</evidence>
<reference evidence="2 3" key="1">
    <citation type="submission" date="2019-07" db="EMBL/GenBank/DDBJ databases">
        <title>Thalassofilum flectens gen. nov., sp. nov., a novel moderate thermophilic anaerobe from a shallow sea hot spring in Kunashir Island (Russia), representing a new family in the order Bacteroidales, and proposal of Thalassofilacea fam. nov.</title>
        <authorList>
            <person name="Kochetkova T.V."/>
            <person name="Podosokorskaya O.A."/>
            <person name="Novikov A."/>
            <person name="Elcheninov A.G."/>
            <person name="Toshchakov S.V."/>
            <person name="Kublanov I.V."/>
        </authorList>
    </citation>
    <scope>NUCLEOTIDE SEQUENCE [LARGE SCALE GENOMIC DNA]</scope>
    <source>
        <strain evidence="2 3">38-H</strain>
    </source>
</reference>
<dbReference type="Proteomes" id="UP000500961">
    <property type="component" value="Chromosome"/>
</dbReference>
<protein>
    <submittedName>
        <fullName evidence="2">DUF3575 domain-containing protein</fullName>
    </submittedName>
</protein>
<dbReference type="KEGG" id="ttz:FHG85_02915"/>
<keyword evidence="3" id="KW-1185">Reference proteome</keyword>
<dbReference type="RefSeq" id="WP_173072841.1">
    <property type="nucleotide sequence ID" value="NZ_CP041345.1"/>
</dbReference>
<gene>
    <name evidence="2" type="ORF">FHG85_02915</name>
</gene>
<organism evidence="2 3">
    <name type="scientific">Tenuifilum thalassicum</name>
    <dbReference type="NCBI Taxonomy" id="2590900"/>
    <lineage>
        <taxon>Bacteria</taxon>
        <taxon>Pseudomonadati</taxon>
        <taxon>Bacteroidota</taxon>
        <taxon>Bacteroidia</taxon>
        <taxon>Bacteroidales</taxon>
        <taxon>Tenuifilaceae</taxon>
        <taxon>Tenuifilum</taxon>
    </lineage>
</organism>
<proteinExistence type="predicted"/>